<dbReference type="FunFam" id="3.40.50.300:FF:000076">
    <property type="entry name" value="Replicative DNA helicase"/>
    <property type="match status" value="1"/>
</dbReference>
<evidence type="ECO:0000313" key="14">
    <source>
        <dbReference type="EMBL" id="CAB4881031.1"/>
    </source>
</evidence>
<evidence type="ECO:0000256" key="12">
    <source>
        <dbReference type="SAM" id="MobiDB-lite"/>
    </source>
</evidence>
<evidence type="ECO:0000256" key="6">
    <source>
        <dbReference type="ARBA" id="ARBA00022806"/>
    </source>
</evidence>
<dbReference type="Pfam" id="PF00772">
    <property type="entry name" value="DnaB"/>
    <property type="match status" value="1"/>
</dbReference>
<dbReference type="InterPro" id="IPR036185">
    <property type="entry name" value="DNA_heli_DnaB-like_N_sf"/>
</dbReference>
<evidence type="ECO:0000256" key="3">
    <source>
        <dbReference type="ARBA" id="ARBA00022705"/>
    </source>
</evidence>
<dbReference type="Gene3D" id="3.40.50.300">
    <property type="entry name" value="P-loop containing nucleotide triphosphate hydrolases"/>
    <property type="match status" value="1"/>
</dbReference>
<dbReference type="GO" id="GO:1990077">
    <property type="term" value="C:primosome complex"/>
    <property type="evidence" value="ECO:0007669"/>
    <property type="project" value="UniProtKB-KW"/>
</dbReference>
<dbReference type="Gene3D" id="1.10.860.10">
    <property type="entry name" value="DNAb Helicase, Chain A"/>
    <property type="match status" value="1"/>
</dbReference>
<evidence type="ECO:0000256" key="8">
    <source>
        <dbReference type="ARBA" id="ARBA00023125"/>
    </source>
</evidence>
<dbReference type="PROSITE" id="PS51199">
    <property type="entry name" value="SF4_HELICASE"/>
    <property type="match status" value="1"/>
</dbReference>
<evidence type="ECO:0000256" key="4">
    <source>
        <dbReference type="ARBA" id="ARBA00022741"/>
    </source>
</evidence>
<proteinExistence type="inferred from homology"/>
<dbReference type="InterPro" id="IPR016136">
    <property type="entry name" value="DNA_helicase_N/primase_C"/>
</dbReference>
<keyword evidence="5" id="KW-0378">Hydrolase</keyword>
<reference evidence="14" key="1">
    <citation type="submission" date="2020-05" db="EMBL/GenBank/DDBJ databases">
        <authorList>
            <person name="Chiriac C."/>
            <person name="Salcher M."/>
            <person name="Ghai R."/>
            <person name="Kavagutti S V."/>
        </authorList>
    </citation>
    <scope>NUCLEOTIDE SEQUENCE</scope>
</reference>
<keyword evidence="3" id="KW-0235">DNA replication</keyword>
<dbReference type="PANTHER" id="PTHR30153:SF2">
    <property type="entry name" value="REPLICATIVE DNA HELICASE"/>
    <property type="match status" value="1"/>
</dbReference>
<keyword evidence="4" id="KW-0547">Nucleotide-binding</keyword>
<dbReference type="NCBIfam" id="NF004384">
    <property type="entry name" value="PRK05748.1"/>
    <property type="match status" value="1"/>
</dbReference>
<dbReference type="GO" id="GO:0042802">
    <property type="term" value="F:identical protein binding"/>
    <property type="evidence" value="ECO:0007669"/>
    <property type="project" value="UniProtKB-ARBA"/>
</dbReference>
<dbReference type="EMBL" id="CAFBLP010000035">
    <property type="protein sequence ID" value="CAB4881031.1"/>
    <property type="molecule type" value="Genomic_DNA"/>
</dbReference>
<dbReference type="NCBIfam" id="TIGR00665">
    <property type="entry name" value="DnaB"/>
    <property type="match status" value="1"/>
</dbReference>
<keyword evidence="2" id="KW-0639">Primosome</keyword>
<keyword evidence="8" id="KW-0238">DNA-binding</keyword>
<evidence type="ECO:0000259" key="13">
    <source>
        <dbReference type="PROSITE" id="PS51199"/>
    </source>
</evidence>
<keyword evidence="9" id="KW-0413">Isomerase</keyword>
<gene>
    <name evidence="14" type="ORF">UFOPK3376_01532</name>
</gene>
<dbReference type="AlphaFoldDB" id="A0A6J7EFS8"/>
<evidence type="ECO:0000256" key="5">
    <source>
        <dbReference type="ARBA" id="ARBA00022801"/>
    </source>
</evidence>
<dbReference type="CDD" id="cd00984">
    <property type="entry name" value="DnaB_C"/>
    <property type="match status" value="1"/>
</dbReference>
<comment type="similarity">
    <text evidence="1">Belongs to the helicase family. DnaB subfamily.</text>
</comment>
<dbReference type="GO" id="GO:0003677">
    <property type="term" value="F:DNA binding"/>
    <property type="evidence" value="ECO:0007669"/>
    <property type="project" value="UniProtKB-KW"/>
</dbReference>
<dbReference type="InterPro" id="IPR007692">
    <property type="entry name" value="DNA_helicase_DnaB"/>
</dbReference>
<dbReference type="SUPFAM" id="SSF52540">
    <property type="entry name" value="P-loop containing nucleoside triphosphate hydrolases"/>
    <property type="match status" value="1"/>
</dbReference>
<feature type="compositionally biased region" description="Basic and acidic residues" evidence="12">
    <location>
        <begin position="1"/>
        <end position="23"/>
    </location>
</feature>
<evidence type="ECO:0000256" key="9">
    <source>
        <dbReference type="ARBA" id="ARBA00023235"/>
    </source>
</evidence>
<dbReference type="InterPro" id="IPR027417">
    <property type="entry name" value="P-loop_NTPase"/>
</dbReference>
<evidence type="ECO:0000256" key="11">
    <source>
        <dbReference type="ARBA" id="ARBA00048954"/>
    </source>
</evidence>
<feature type="region of interest" description="Disordered" evidence="12">
    <location>
        <begin position="1"/>
        <end position="25"/>
    </location>
</feature>
<dbReference type="InterPro" id="IPR007693">
    <property type="entry name" value="DNA_helicase_DnaB-like_N"/>
</dbReference>
<keyword evidence="7" id="KW-0067">ATP-binding</keyword>
<dbReference type="GO" id="GO:0005524">
    <property type="term" value="F:ATP binding"/>
    <property type="evidence" value="ECO:0007669"/>
    <property type="project" value="UniProtKB-KW"/>
</dbReference>
<dbReference type="InterPro" id="IPR007694">
    <property type="entry name" value="DNA_helicase_DnaB-like_C"/>
</dbReference>
<dbReference type="FunFam" id="1.10.860.10:FF:000001">
    <property type="entry name" value="Replicative DNA helicase"/>
    <property type="match status" value="1"/>
</dbReference>
<evidence type="ECO:0000256" key="7">
    <source>
        <dbReference type="ARBA" id="ARBA00022840"/>
    </source>
</evidence>
<dbReference type="PANTHER" id="PTHR30153">
    <property type="entry name" value="REPLICATIVE DNA HELICASE DNAB"/>
    <property type="match status" value="1"/>
</dbReference>
<dbReference type="GO" id="GO:0016787">
    <property type="term" value="F:hydrolase activity"/>
    <property type="evidence" value="ECO:0007669"/>
    <property type="project" value="UniProtKB-KW"/>
</dbReference>
<organism evidence="14">
    <name type="scientific">freshwater metagenome</name>
    <dbReference type="NCBI Taxonomy" id="449393"/>
    <lineage>
        <taxon>unclassified sequences</taxon>
        <taxon>metagenomes</taxon>
        <taxon>ecological metagenomes</taxon>
    </lineage>
</organism>
<comment type="catalytic activity">
    <reaction evidence="11">
        <text>ATP + H2O = ADP + phosphate + H(+)</text>
        <dbReference type="Rhea" id="RHEA:13065"/>
        <dbReference type="ChEBI" id="CHEBI:15377"/>
        <dbReference type="ChEBI" id="CHEBI:15378"/>
        <dbReference type="ChEBI" id="CHEBI:30616"/>
        <dbReference type="ChEBI" id="CHEBI:43474"/>
        <dbReference type="ChEBI" id="CHEBI:456216"/>
        <dbReference type="EC" id="5.6.2.3"/>
    </reaction>
</comment>
<dbReference type="GO" id="GO:0043139">
    <property type="term" value="F:5'-3' DNA helicase activity"/>
    <property type="evidence" value="ECO:0007669"/>
    <property type="project" value="UniProtKB-EC"/>
</dbReference>
<evidence type="ECO:0000256" key="10">
    <source>
        <dbReference type="ARBA" id="ARBA00044969"/>
    </source>
</evidence>
<protein>
    <recommendedName>
        <fullName evidence="10">DNA 5'-3' helicase</fullName>
        <ecNumber evidence="10">5.6.2.3</ecNumber>
    </recommendedName>
</protein>
<dbReference type="GO" id="GO:0005829">
    <property type="term" value="C:cytosol"/>
    <property type="evidence" value="ECO:0007669"/>
    <property type="project" value="TreeGrafter"/>
</dbReference>
<evidence type="ECO:0000256" key="1">
    <source>
        <dbReference type="ARBA" id="ARBA00008428"/>
    </source>
</evidence>
<evidence type="ECO:0000256" key="2">
    <source>
        <dbReference type="ARBA" id="ARBA00022515"/>
    </source>
</evidence>
<feature type="domain" description="SF4 helicase" evidence="13">
    <location>
        <begin position="194"/>
        <end position="457"/>
    </location>
</feature>
<dbReference type="GO" id="GO:0006269">
    <property type="term" value="P:DNA replication, synthesis of primer"/>
    <property type="evidence" value="ECO:0007669"/>
    <property type="project" value="UniProtKB-KW"/>
</dbReference>
<name>A0A6J7EFS8_9ZZZZ</name>
<sequence>MSLADNSRDRVRPVRSVRGEGRVPPHNLNAEESLLGALLLSRDAVGTVTEMGLSVNDFYKPAHQYVYDAVRGLNATGQPVDAVTVADELRRAGLLDEIGGSELLLELQNATPAISNVSRYAKIVQDTAVLRRLIGVAAEIAEIAYNEPDDVSRALDEAETKVFEVAEDRVTDSVRPLGDLMPMAMDKLQETYERGSTITGLATGYNDLDELLSGLQPGTLNIVGARPAMGKTAFGLGLAVHAAQTAKVPVLVFSLEMGHAELTQRILSSEARVDSQKLRNGNIVEADWTKLGRAVGRLEVPLYLDDNPRVTVMEIRAKARRMKSREGLGLIVIDYLQLMSGNGSENRQLEVSEISRGLKILARELQVPIVALSQLSRNLESRGDKRPMLADLRESGSLEQDADVVMFLYRDEVYNAESPDKGSAEVIVAKHRSGPIGTRKLVFLGAYTRFDNAARSGV</sequence>
<dbReference type="SUPFAM" id="SSF48024">
    <property type="entry name" value="N-terminal domain of DnaB helicase"/>
    <property type="match status" value="1"/>
</dbReference>
<dbReference type="Pfam" id="PF03796">
    <property type="entry name" value="DnaB_C"/>
    <property type="match status" value="1"/>
</dbReference>
<dbReference type="EC" id="5.6.2.3" evidence="10"/>
<keyword evidence="6" id="KW-0347">Helicase</keyword>
<accession>A0A6J7EFS8</accession>